<dbReference type="eggNOG" id="ENOG502SNAB">
    <property type="taxonomic scope" value="Eukaryota"/>
</dbReference>
<gene>
    <name evidence="1" type="ORF">PDE_03957</name>
</gene>
<dbReference type="Proteomes" id="UP000019376">
    <property type="component" value="Unassembled WGS sequence"/>
</dbReference>
<dbReference type="AlphaFoldDB" id="S7ZK02"/>
<dbReference type="OrthoDB" id="417697at2759"/>
<protein>
    <recommendedName>
        <fullName evidence="3">Methyltransferase domain-containing protein</fullName>
    </recommendedName>
</protein>
<dbReference type="STRING" id="933388.S7ZK02"/>
<dbReference type="InterPro" id="IPR029063">
    <property type="entry name" value="SAM-dependent_MTases_sf"/>
</dbReference>
<dbReference type="SUPFAM" id="SSF53335">
    <property type="entry name" value="S-adenosyl-L-methionine-dependent methyltransferases"/>
    <property type="match status" value="1"/>
</dbReference>
<dbReference type="HOGENOM" id="CLU_010595_9_1_1"/>
<sequence length="324" mass="36615">MSDLKKEPHSYILVRSATEAQRLERQYNAWQANIKYLLNPAIAVHDDMRIADIGTGTACVEILQQIKAFYLLNDGTLRIWLKDLSANLPSTCQLHGFDISNTMFPAKDSLPSNITLFEQNMLESFPTQFRGFYDVVNVRLMIVALSSDQWGTAVQNLMTLLRPGGWLQWVDCAGHEATVQGVANEQEKAVGARSYLEHFSETAVYCGKTPKQVQHHLPFESNELKNIFQTSGLINCQEHIYPLTEPAARDELNFAVLEGVQNTLLAALESGYRKRVKSRTDVVSARQAAENDLREHRCWFTYNVHVVIGMSPHQCSEEVISARE</sequence>
<evidence type="ECO:0000313" key="2">
    <source>
        <dbReference type="Proteomes" id="UP000019376"/>
    </source>
</evidence>
<accession>S7ZK02</accession>
<dbReference type="Gene3D" id="3.40.50.150">
    <property type="entry name" value="Vaccinia Virus protein VP39"/>
    <property type="match status" value="1"/>
</dbReference>
<proteinExistence type="predicted"/>
<dbReference type="EMBL" id="KB644411">
    <property type="protein sequence ID" value="EPS29011.1"/>
    <property type="molecule type" value="Genomic_DNA"/>
</dbReference>
<evidence type="ECO:0000313" key="1">
    <source>
        <dbReference type="EMBL" id="EPS29011.1"/>
    </source>
</evidence>
<organism evidence="1 2">
    <name type="scientific">Penicillium oxalicum (strain 114-2 / CGMCC 5302)</name>
    <name type="common">Penicillium decumbens</name>
    <dbReference type="NCBI Taxonomy" id="933388"/>
    <lineage>
        <taxon>Eukaryota</taxon>
        <taxon>Fungi</taxon>
        <taxon>Dikarya</taxon>
        <taxon>Ascomycota</taxon>
        <taxon>Pezizomycotina</taxon>
        <taxon>Eurotiomycetes</taxon>
        <taxon>Eurotiomycetidae</taxon>
        <taxon>Eurotiales</taxon>
        <taxon>Aspergillaceae</taxon>
        <taxon>Penicillium</taxon>
    </lineage>
</organism>
<dbReference type="PhylomeDB" id="S7ZK02"/>
<evidence type="ECO:0008006" key="3">
    <source>
        <dbReference type="Google" id="ProtNLM"/>
    </source>
</evidence>
<keyword evidence="2" id="KW-1185">Reference proteome</keyword>
<reference evidence="1 2" key="1">
    <citation type="journal article" date="2013" name="PLoS ONE">
        <title>Genomic and secretomic analyses reveal unique features of the lignocellulolytic enzyme system of Penicillium decumbens.</title>
        <authorList>
            <person name="Liu G."/>
            <person name="Zhang L."/>
            <person name="Wei X."/>
            <person name="Zou G."/>
            <person name="Qin Y."/>
            <person name="Ma L."/>
            <person name="Li J."/>
            <person name="Zheng H."/>
            <person name="Wang S."/>
            <person name="Wang C."/>
            <person name="Xun L."/>
            <person name="Zhao G.-P."/>
            <person name="Zhou Z."/>
            <person name="Qu Y."/>
        </authorList>
    </citation>
    <scope>NUCLEOTIDE SEQUENCE [LARGE SCALE GENOMIC DNA]</scope>
    <source>
        <strain evidence="2">114-2 / CGMCC 5302</strain>
    </source>
</reference>
<name>S7ZK02_PENO1</name>